<dbReference type="InterPro" id="IPR046960">
    <property type="entry name" value="PPR_At4g14850-like_plant"/>
</dbReference>
<dbReference type="OMA" id="YRHGFIG"/>
<dbReference type="FunFam" id="1.25.40.10:FF:000407">
    <property type="entry name" value="Putative pentatricopeptide repeat-containing protein"/>
    <property type="match status" value="1"/>
</dbReference>
<evidence type="ECO:0000313" key="4">
    <source>
        <dbReference type="EMBL" id="OVA15993.1"/>
    </source>
</evidence>
<sequence>MINSGNFNDGFIGDRLVGMYARFGGFVNALKLFEEIPNKDLVSWNSMIAVFSRRGNVKECFNIFCRMRSEMGMKPNEVTLISLLPVCANMRALHEGKCIHCYVVKFGFLSEAKVVNSLINMYGKCSSVDAACRMFNDMPSKNLVSWNSIIAVYTQNGIFEEGTNVFNSMRRVGVKPDRATIVTLLQSCAELAAVQQGKAIHGYIVFSGFGSDVPIATALIHVYAKSGSLDASYEVFVEVKYPDRIAWTAILAGYAVHGNGREAIKMFDLMIKNGATPDHVTFTHLLSACSHSGLIEKGKEYFQIMSKVYGVEPDVDHYSCMVDLLGRSGLLEEAHELIQTMPFDPNPGVWGALVGACRVHHNIKLGKEIAEKMFKLDPTDPRNYILLCNMYSAAGLWKDASKVRALMKDRGLRKDPGCSFIEHRGKVYRFVVGDRSHPESEKIYLKLDEVLSKMQRAGYVPNTDLVLHDVDEEVKEDMISKHSEKLAIAFGLLVTSHGMPIMVTKNLRICGDCHTAAKFISLIEKRKIIIRDSKRFHHFFNGLCSCGDYW</sequence>
<dbReference type="Pfam" id="PF20430">
    <property type="entry name" value="Eplus_motif"/>
    <property type="match status" value="1"/>
</dbReference>
<dbReference type="GO" id="GO:0003723">
    <property type="term" value="F:RNA binding"/>
    <property type="evidence" value="ECO:0007669"/>
    <property type="project" value="InterPro"/>
</dbReference>
<feature type="domain" description="DYW" evidence="3">
    <location>
        <begin position="458"/>
        <end position="550"/>
    </location>
</feature>
<accession>A0A200QZU9</accession>
<dbReference type="Pfam" id="PF13041">
    <property type="entry name" value="PPR_2"/>
    <property type="match status" value="3"/>
</dbReference>
<dbReference type="FunCoup" id="A0A200QZU9">
    <property type="interactions" value="11"/>
</dbReference>
<feature type="repeat" description="PPR" evidence="2">
    <location>
        <begin position="243"/>
        <end position="277"/>
    </location>
</feature>
<dbReference type="NCBIfam" id="TIGR00756">
    <property type="entry name" value="PPR"/>
    <property type="match status" value="5"/>
</dbReference>
<dbReference type="InterPro" id="IPR011990">
    <property type="entry name" value="TPR-like_helical_dom_sf"/>
</dbReference>
<reference evidence="4 5" key="1">
    <citation type="journal article" date="2017" name="Mol. Plant">
        <title>The Genome of Medicinal Plant Macleaya cordata Provides New Insights into Benzylisoquinoline Alkaloids Metabolism.</title>
        <authorList>
            <person name="Liu X."/>
            <person name="Liu Y."/>
            <person name="Huang P."/>
            <person name="Ma Y."/>
            <person name="Qing Z."/>
            <person name="Tang Q."/>
            <person name="Cao H."/>
            <person name="Cheng P."/>
            <person name="Zheng Y."/>
            <person name="Yuan Z."/>
            <person name="Zhou Y."/>
            <person name="Liu J."/>
            <person name="Tang Z."/>
            <person name="Zhuo Y."/>
            <person name="Zhang Y."/>
            <person name="Yu L."/>
            <person name="Huang J."/>
            <person name="Yang P."/>
            <person name="Peng Q."/>
            <person name="Zhang J."/>
            <person name="Jiang W."/>
            <person name="Zhang Z."/>
            <person name="Lin K."/>
            <person name="Ro D.K."/>
            <person name="Chen X."/>
            <person name="Xiong X."/>
            <person name="Shang Y."/>
            <person name="Huang S."/>
            <person name="Zeng J."/>
        </authorList>
    </citation>
    <scope>NUCLEOTIDE SEQUENCE [LARGE SCALE GENOMIC DNA]</scope>
    <source>
        <strain evidence="5">cv. BLH2017</strain>
        <tissue evidence="4">Root</tissue>
    </source>
</reference>
<dbReference type="GO" id="GO:0009451">
    <property type="term" value="P:RNA modification"/>
    <property type="evidence" value="ECO:0007669"/>
    <property type="project" value="InterPro"/>
</dbReference>
<evidence type="ECO:0000313" key="5">
    <source>
        <dbReference type="Proteomes" id="UP000195402"/>
    </source>
</evidence>
<dbReference type="InterPro" id="IPR046849">
    <property type="entry name" value="E2_motif"/>
</dbReference>
<keyword evidence="1" id="KW-0677">Repeat</keyword>
<keyword evidence="5" id="KW-1185">Reference proteome</keyword>
<comment type="caution">
    <text evidence="4">The sequence shown here is derived from an EMBL/GenBank/DDBJ whole genome shotgun (WGS) entry which is preliminary data.</text>
</comment>
<name>A0A200QZU9_MACCD</name>
<feature type="repeat" description="PPR" evidence="2">
    <location>
        <begin position="142"/>
        <end position="176"/>
    </location>
</feature>
<dbReference type="Proteomes" id="UP000195402">
    <property type="component" value="Unassembled WGS sequence"/>
</dbReference>
<dbReference type="InterPro" id="IPR032867">
    <property type="entry name" value="DYW_dom"/>
</dbReference>
<evidence type="ECO:0000256" key="1">
    <source>
        <dbReference type="ARBA" id="ARBA00022737"/>
    </source>
</evidence>
<dbReference type="InterPro" id="IPR046848">
    <property type="entry name" value="E_motif"/>
</dbReference>
<evidence type="ECO:0000256" key="2">
    <source>
        <dbReference type="PROSITE-ProRule" id="PRU00708"/>
    </source>
</evidence>
<dbReference type="InParanoid" id="A0A200QZU9"/>
<dbReference type="Pfam" id="PF14432">
    <property type="entry name" value="DYW_deaminase"/>
    <property type="match status" value="1"/>
</dbReference>
<feature type="repeat" description="PPR" evidence="2">
    <location>
        <begin position="40"/>
        <end position="75"/>
    </location>
</feature>
<proteinExistence type="predicted"/>
<dbReference type="InterPro" id="IPR002885">
    <property type="entry name" value="PPR_rpt"/>
</dbReference>
<evidence type="ECO:0000259" key="3">
    <source>
        <dbReference type="Pfam" id="PF14432"/>
    </source>
</evidence>
<organism evidence="4 5">
    <name type="scientific">Macleaya cordata</name>
    <name type="common">Five-seeded plume-poppy</name>
    <name type="synonym">Bocconia cordata</name>
    <dbReference type="NCBI Taxonomy" id="56857"/>
    <lineage>
        <taxon>Eukaryota</taxon>
        <taxon>Viridiplantae</taxon>
        <taxon>Streptophyta</taxon>
        <taxon>Embryophyta</taxon>
        <taxon>Tracheophyta</taxon>
        <taxon>Spermatophyta</taxon>
        <taxon>Magnoliopsida</taxon>
        <taxon>Ranunculales</taxon>
        <taxon>Papaveraceae</taxon>
        <taxon>Papaveroideae</taxon>
        <taxon>Macleaya</taxon>
    </lineage>
</organism>
<dbReference type="PROSITE" id="PS51375">
    <property type="entry name" value="PPR"/>
    <property type="match status" value="3"/>
</dbReference>
<gene>
    <name evidence="4" type="ORF">BVC80_1823g51</name>
</gene>
<protein>
    <submittedName>
        <fullName evidence="4">Pentatricopeptide repeat</fullName>
    </submittedName>
</protein>
<dbReference type="SUPFAM" id="SSF48452">
    <property type="entry name" value="TPR-like"/>
    <property type="match status" value="1"/>
</dbReference>
<dbReference type="GO" id="GO:0008270">
    <property type="term" value="F:zinc ion binding"/>
    <property type="evidence" value="ECO:0007669"/>
    <property type="project" value="InterPro"/>
</dbReference>
<dbReference type="AlphaFoldDB" id="A0A200QZU9"/>
<dbReference type="Gene3D" id="1.25.40.10">
    <property type="entry name" value="Tetratricopeptide repeat domain"/>
    <property type="match status" value="3"/>
</dbReference>
<dbReference type="Pfam" id="PF20431">
    <property type="entry name" value="E_motif"/>
    <property type="match status" value="1"/>
</dbReference>
<dbReference type="PANTHER" id="PTHR47926:SF533">
    <property type="entry name" value="DYW DOMAIN-CONTAINING PROTEIN"/>
    <property type="match status" value="1"/>
</dbReference>
<dbReference type="Pfam" id="PF01535">
    <property type="entry name" value="PPR"/>
    <property type="match status" value="2"/>
</dbReference>
<dbReference type="OrthoDB" id="185373at2759"/>
<dbReference type="EMBL" id="MVGT01000727">
    <property type="protein sequence ID" value="OVA15993.1"/>
    <property type="molecule type" value="Genomic_DNA"/>
</dbReference>
<dbReference type="FunFam" id="1.25.40.10:FF:000475">
    <property type="entry name" value="Pentatricopeptide repeat-containing protein At5g40410, mitochondrial"/>
    <property type="match status" value="1"/>
</dbReference>
<dbReference type="PANTHER" id="PTHR47926">
    <property type="entry name" value="PENTATRICOPEPTIDE REPEAT-CONTAINING PROTEIN"/>
    <property type="match status" value="1"/>
</dbReference>